<sequence>MKKSKRLVFAAAVLICSDIFVAVLFTRSSKSFSVSSAASIPSTSTVTVIFELISLIRVTSVSTLSCTTFKSRWKAFVLTLNSKSSMRLWTLLTTVSKFLKLRSTDLRFISIFLEAVLMDSSNTLNGLFLFNLLPKSAVPLSITFCKSKNACFAFLESAIISIVVFPTLLICSLLSKHKNG</sequence>
<feature type="transmembrane region" description="Helical" evidence="1">
    <location>
        <begin position="45"/>
        <end position="64"/>
    </location>
</feature>
<protein>
    <submittedName>
        <fullName evidence="2">Uncharacterized protein</fullName>
    </submittedName>
</protein>
<evidence type="ECO:0000256" key="1">
    <source>
        <dbReference type="SAM" id="Phobius"/>
    </source>
</evidence>
<proteinExistence type="predicted"/>
<evidence type="ECO:0000313" key="3">
    <source>
        <dbReference type="Proteomes" id="UP000194439"/>
    </source>
</evidence>
<dbReference type="AlphaFoldDB" id="A0A1Y5YT95"/>
<dbReference type="Proteomes" id="UP000194439">
    <property type="component" value="Unassembled WGS sequence"/>
</dbReference>
<gene>
    <name evidence="2" type="ORF">BACERE00185_00117</name>
</gene>
<name>A0A1Y5YT95_9BACI</name>
<keyword evidence="1" id="KW-1133">Transmembrane helix</keyword>
<reference evidence="3" key="1">
    <citation type="submission" date="2017-04" db="EMBL/GenBank/DDBJ databases">
        <authorList>
            <person name="Criscuolo A."/>
        </authorList>
    </citation>
    <scope>NUCLEOTIDE SEQUENCE [LARGE SCALE GENOMIC DNA]</scope>
</reference>
<evidence type="ECO:0000313" key="2">
    <source>
        <dbReference type="EMBL" id="SMD66260.1"/>
    </source>
</evidence>
<accession>A0A1Y5YT95</accession>
<keyword evidence="1" id="KW-0472">Membrane</keyword>
<keyword evidence="1" id="KW-0812">Transmembrane</keyword>
<organism evidence="2 3">
    <name type="scientific">Bacillus mobilis</name>
    <dbReference type="NCBI Taxonomy" id="2026190"/>
    <lineage>
        <taxon>Bacteria</taxon>
        <taxon>Bacillati</taxon>
        <taxon>Bacillota</taxon>
        <taxon>Bacilli</taxon>
        <taxon>Bacillales</taxon>
        <taxon>Bacillaceae</taxon>
        <taxon>Bacillus</taxon>
        <taxon>Bacillus cereus group</taxon>
    </lineage>
</organism>
<dbReference type="EMBL" id="FWZD01000018">
    <property type="protein sequence ID" value="SMD66260.1"/>
    <property type="molecule type" value="Genomic_DNA"/>
</dbReference>
<feature type="transmembrane region" description="Helical" evidence="1">
    <location>
        <begin position="152"/>
        <end position="174"/>
    </location>
</feature>
<feature type="transmembrane region" description="Helical" evidence="1">
    <location>
        <begin position="7"/>
        <end position="25"/>
    </location>
</feature>